<protein>
    <recommendedName>
        <fullName evidence="10">Succinate dehydrogenase cytochrome b560 subunit, mitochondrial</fullName>
    </recommendedName>
</protein>
<evidence type="ECO:0000256" key="7">
    <source>
        <dbReference type="ARBA" id="ARBA00023136"/>
    </source>
</evidence>
<reference evidence="8 9" key="1">
    <citation type="submission" date="2024-10" db="EMBL/GenBank/DDBJ databases">
        <title>Updated reference genomes for cyclostephanoid diatoms.</title>
        <authorList>
            <person name="Roberts W.R."/>
            <person name="Alverson A.J."/>
        </authorList>
    </citation>
    <scope>NUCLEOTIDE SEQUENCE [LARGE SCALE GENOMIC DNA]</scope>
    <source>
        <strain evidence="8 9">AJA010-31</strain>
    </source>
</reference>
<dbReference type="PANTHER" id="PTHR10978">
    <property type="entry name" value="SUCCINATE DEHYDROGENASE CYTOCHROME B560 SUBUNIT"/>
    <property type="match status" value="1"/>
</dbReference>
<keyword evidence="6" id="KW-0408">Iron</keyword>
<dbReference type="Proteomes" id="UP001530400">
    <property type="component" value="Unassembled WGS sequence"/>
</dbReference>
<dbReference type="Gene3D" id="1.20.1300.10">
    <property type="entry name" value="Fumarate reductase/succinate dehydrogenase, transmembrane subunit"/>
    <property type="match status" value="1"/>
</dbReference>
<evidence type="ECO:0000313" key="8">
    <source>
        <dbReference type="EMBL" id="KAL3778324.1"/>
    </source>
</evidence>
<comment type="subcellular location">
    <subcellularLocation>
        <location evidence="1">Membrane</location>
    </subcellularLocation>
</comment>
<dbReference type="PANTHER" id="PTHR10978:SF5">
    <property type="entry name" value="SUCCINATE DEHYDROGENASE CYTOCHROME B560 SUBUNIT, MITOCHONDRIAL"/>
    <property type="match status" value="1"/>
</dbReference>
<dbReference type="InterPro" id="IPR034804">
    <property type="entry name" value="SQR/QFR_C/D"/>
</dbReference>
<dbReference type="Pfam" id="PF01127">
    <property type="entry name" value="Sdh_cyt"/>
    <property type="match status" value="1"/>
</dbReference>
<evidence type="ECO:0008006" key="10">
    <source>
        <dbReference type="Google" id="ProtNLM"/>
    </source>
</evidence>
<keyword evidence="5" id="KW-1133">Transmembrane helix</keyword>
<evidence type="ECO:0000256" key="3">
    <source>
        <dbReference type="ARBA" id="ARBA00022692"/>
    </source>
</evidence>
<dbReference type="InterPro" id="IPR014314">
    <property type="entry name" value="Succ_DH_cytb556"/>
</dbReference>
<keyword evidence="2" id="KW-0349">Heme</keyword>
<sequence>MLRSVSSSLVRSAVRAGPTTSASCPSVSALPSSTVGASRAMTILSKESKEEFKNQNYSARMAKTRRPVSPHVTIYSFPIAALTSITTRVTGCALSFGCAGLSIVEIFGGSGAALSLMQDIGGSGALVACGAKFSVAFPLVYHYLGGVRHFVWDAKPDLLTNVDVEKASYGLVGASVLISTVAMAL</sequence>
<accession>A0ABD3NR73</accession>
<gene>
    <name evidence="8" type="ORF">ACHAWO_011174</name>
</gene>
<dbReference type="GO" id="GO:0046872">
    <property type="term" value="F:metal ion binding"/>
    <property type="evidence" value="ECO:0007669"/>
    <property type="project" value="UniProtKB-KW"/>
</dbReference>
<dbReference type="EMBL" id="JALLPJ020000992">
    <property type="protein sequence ID" value="KAL3778324.1"/>
    <property type="molecule type" value="Genomic_DNA"/>
</dbReference>
<dbReference type="NCBIfam" id="TIGR02970">
    <property type="entry name" value="succ_dehyd_cytB"/>
    <property type="match status" value="1"/>
</dbReference>
<evidence type="ECO:0000313" key="9">
    <source>
        <dbReference type="Proteomes" id="UP001530400"/>
    </source>
</evidence>
<keyword evidence="9" id="KW-1185">Reference proteome</keyword>
<evidence type="ECO:0000256" key="4">
    <source>
        <dbReference type="ARBA" id="ARBA00022723"/>
    </source>
</evidence>
<dbReference type="AlphaFoldDB" id="A0ABD3NR73"/>
<name>A0ABD3NR73_9STRA</name>
<keyword evidence="4" id="KW-0479">Metal-binding</keyword>
<evidence type="ECO:0000256" key="1">
    <source>
        <dbReference type="ARBA" id="ARBA00004370"/>
    </source>
</evidence>
<dbReference type="GO" id="GO:0016020">
    <property type="term" value="C:membrane"/>
    <property type="evidence" value="ECO:0007669"/>
    <property type="project" value="UniProtKB-SubCell"/>
</dbReference>
<evidence type="ECO:0000256" key="5">
    <source>
        <dbReference type="ARBA" id="ARBA00022989"/>
    </source>
</evidence>
<proteinExistence type="predicted"/>
<keyword evidence="7" id="KW-0472">Membrane</keyword>
<dbReference type="FunFam" id="1.20.1300.10:FF:000033">
    <property type="entry name" value="Succinate dehydrogenase subunit b560"/>
    <property type="match status" value="1"/>
</dbReference>
<evidence type="ECO:0000256" key="2">
    <source>
        <dbReference type="ARBA" id="ARBA00022617"/>
    </source>
</evidence>
<dbReference type="CDD" id="cd03499">
    <property type="entry name" value="SQR_TypeC_SdhC"/>
    <property type="match status" value="1"/>
</dbReference>
<comment type="caution">
    <text evidence="8">The sequence shown here is derived from an EMBL/GenBank/DDBJ whole genome shotgun (WGS) entry which is preliminary data.</text>
</comment>
<dbReference type="InterPro" id="IPR000701">
    <property type="entry name" value="SuccDH_FuR_B_TM-su"/>
</dbReference>
<dbReference type="SUPFAM" id="SSF81343">
    <property type="entry name" value="Fumarate reductase respiratory complex transmembrane subunits"/>
    <property type="match status" value="1"/>
</dbReference>
<evidence type="ECO:0000256" key="6">
    <source>
        <dbReference type="ARBA" id="ARBA00023004"/>
    </source>
</evidence>
<keyword evidence="3" id="KW-0812">Transmembrane</keyword>
<organism evidence="8 9">
    <name type="scientific">Cyclotella atomus</name>
    <dbReference type="NCBI Taxonomy" id="382360"/>
    <lineage>
        <taxon>Eukaryota</taxon>
        <taxon>Sar</taxon>
        <taxon>Stramenopiles</taxon>
        <taxon>Ochrophyta</taxon>
        <taxon>Bacillariophyta</taxon>
        <taxon>Coscinodiscophyceae</taxon>
        <taxon>Thalassiosirophycidae</taxon>
        <taxon>Stephanodiscales</taxon>
        <taxon>Stephanodiscaceae</taxon>
        <taxon>Cyclotella</taxon>
    </lineage>
</organism>